<evidence type="ECO:0000313" key="2">
    <source>
        <dbReference type="EMBL" id="KFB36533.1"/>
    </source>
</evidence>
<gene>
    <name evidence="2" type="ORF">ZHAS_00003670</name>
</gene>
<evidence type="ECO:0000313" key="4">
    <source>
        <dbReference type="Proteomes" id="UP000030765"/>
    </source>
</evidence>
<dbReference type="Proteomes" id="UP000030765">
    <property type="component" value="Unassembled WGS sequence"/>
</dbReference>
<reference evidence="2 4" key="1">
    <citation type="journal article" date="2014" name="BMC Genomics">
        <title>Genome sequence of Anopheles sinensis provides insight into genetics basis of mosquito competence for malaria parasites.</title>
        <authorList>
            <person name="Zhou D."/>
            <person name="Zhang D."/>
            <person name="Ding G."/>
            <person name="Shi L."/>
            <person name="Hou Q."/>
            <person name="Ye Y."/>
            <person name="Xu Y."/>
            <person name="Zhou H."/>
            <person name="Xiong C."/>
            <person name="Li S."/>
            <person name="Yu J."/>
            <person name="Hong S."/>
            <person name="Yu X."/>
            <person name="Zou P."/>
            <person name="Chen C."/>
            <person name="Chang X."/>
            <person name="Wang W."/>
            <person name="Lv Y."/>
            <person name="Sun Y."/>
            <person name="Ma L."/>
            <person name="Shen B."/>
            <person name="Zhu C."/>
        </authorList>
    </citation>
    <scope>NUCLEOTIDE SEQUENCE [LARGE SCALE GENOMIC DNA]</scope>
</reference>
<feature type="compositionally biased region" description="Polar residues" evidence="1">
    <location>
        <begin position="1"/>
        <end position="19"/>
    </location>
</feature>
<protein>
    <submittedName>
        <fullName evidence="2 3">Extracellular subtilisin-like serine proteinase</fullName>
    </submittedName>
</protein>
<dbReference type="EMBL" id="KE524784">
    <property type="protein sequence ID" value="KFB36533.1"/>
    <property type="molecule type" value="Genomic_DNA"/>
</dbReference>
<sequence length="156" mass="17427">MSTAFNNSNNNGEQRTGVDSSRRPQEARKHIPACEVVIVVVIPFAFEWCFMIQEKDNTGAPCFCCRNDCGGPAIDRTPGPPLAQPIGRIVSSTPVFFFFFSSLIGCQDQRHTENATLKRGEAERMRVIGPEHYRKGRRNGQHQFAKPAIGSRNTFP</sequence>
<feature type="region of interest" description="Disordered" evidence="1">
    <location>
        <begin position="1"/>
        <end position="25"/>
    </location>
</feature>
<evidence type="ECO:0000256" key="1">
    <source>
        <dbReference type="SAM" id="MobiDB-lite"/>
    </source>
</evidence>
<reference evidence="3" key="2">
    <citation type="submission" date="2020-05" db="UniProtKB">
        <authorList>
            <consortium name="EnsemblMetazoa"/>
        </authorList>
    </citation>
    <scope>IDENTIFICATION</scope>
</reference>
<proteinExistence type="predicted"/>
<organism evidence="2">
    <name type="scientific">Anopheles sinensis</name>
    <name type="common">Mosquito</name>
    <dbReference type="NCBI Taxonomy" id="74873"/>
    <lineage>
        <taxon>Eukaryota</taxon>
        <taxon>Metazoa</taxon>
        <taxon>Ecdysozoa</taxon>
        <taxon>Arthropoda</taxon>
        <taxon>Hexapoda</taxon>
        <taxon>Insecta</taxon>
        <taxon>Pterygota</taxon>
        <taxon>Neoptera</taxon>
        <taxon>Endopterygota</taxon>
        <taxon>Diptera</taxon>
        <taxon>Nematocera</taxon>
        <taxon>Culicoidea</taxon>
        <taxon>Culicidae</taxon>
        <taxon>Anophelinae</taxon>
        <taxon>Anopheles</taxon>
    </lineage>
</organism>
<keyword evidence="4" id="KW-1185">Reference proteome</keyword>
<dbReference type="EnsemblMetazoa" id="ASIC003670-RA">
    <property type="protein sequence ID" value="ASIC003670-PA"/>
    <property type="gene ID" value="ASIC003670"/>
</dbReference>
<accession>A0A084VEY9</accession>
<evidence type="ECO:0000313" key="3">
    <source>
        <dbReference type="EnsemblMetazoa" id="ASIC003670-PA"/>
    </source>
</evidence>
<feature type="region of interest" description="Disordered" evidence="1">
    <location>
        <begin position="136"/>
        <end position="156"/>
    </location>
</feature>
<dbReference type="AlphaFoldDB" id="A0A084VEY9"/>
<dbReference type="VEuPathDB" id="VectorBase:ASIC003670"/>
<name>A0A084VEY9_ANOSI</name>
<dbReference type="EMBL" id="ATLV01012354">
    <property type="status" value="NOT_ANNOTATED_CDS"/>
    <property type="molecule type" value="Genomic_DNA"/>
</dbReference>